<organism evidence="2 3">
    <name type="scientific">Pseudomonas mosselii</name>
    <dbReference type="NCBI Taxonomy" id="78327"/>
    <lineage>
        <taxon>Bacteria</taxon>
        <taxon>Pseudomonadati</taxon>
        <taxon>Pseudomonadota</taxon>
        <taxon>Gammaproteobacteria</taxon>
        <taxon>Pseudomonadales</taxon>
        <taxon>Pseudomonadaceae</taxon>
        <taxon>Pseudomonas</taxon>
    </lineage>
</organism>
<dbReference type="EMBL" id="JAOCGG010000108">
    <property type="protein sequence ID" value="MDH1633628.1"/>
    <property type="molecule type" value="Genomic_DNA"/>
</dbReference>
<evidence type="ECO:0000313" key="3">
    <source>
        <dbReference type="Proteomes" id="UP001160882"/>
    </source>
</evidence>
<sequence>MPNTVTLPAQWVTPDPLPSLGHHTLPPLSQPAFTAPANWKQGVPALHTPADIDKLGTLYTLEKVPLLVNIFMSAQLKTEEQYARYQAHLEAALDSEIQAIAPPGTFDIWHMERQLDALYKLTVSKRQALLESRTLEARFLGQPIDTANKKRHAINFVNRMQKRHGSRPSAVYASFIESLSAAHMSILLTRSISLLETRVAALSTLIANTRIEAERAAAARAEAERIAAEAAARAEAERIAAEA</sequence>
<evidence type="ECO:0000256" key="1">
    <source>
        <dbReference type="SAM" id="Coils"/>
    </source>
</evidence>
<gene>
    <name evidence="2" type="ORF">N5I14_25620</name>
</gene>
<evidence type="ECO:0000313" key="2">
    <source>
        <dbReference type="EMBL" id="MDH1633628.1"/>
    </source>
</evidence>
<dbReference type="Proteomes" id="UP001160882">
    <property type="component" value="Unassembled WGS sequence"/>
</dbReference>
<name>A0AA42UTZ6_9PSED</name>
<reference evidence="2" key="1">
    <citation type="submission" date="2022-09" db="EMBL/GenBank/DDBJ databases">
        <title>Intensive care unit water sources are persistently colonized with multi-drug resistant bacteria and are the site of extensive horizontal gene transfer of antibiotic resistance genes.</title>
        <authorList>
            <person name="Diorio-Toth L."/>
        </authorList>
    </citation>
    <scope>NUCLEOTIDE SEQUENCE</scope>
    <source>
        <strain evidence="2">GD03782</strain>
    </source>
</reference>
<proteinExistence type="predicted"/>
<dbReference type="RefSeq" id="WP_280083972.1">
    <property type="nucleotide sequence ID" value="NZ_JAOCGG010000108.1"/>
</dbReference>
<comment type="caution">
    <text evidence="2">The sequence shown here is derived from an EMBL/GenBank/DDBJ whole genome shotgun (WGS) entry which is preliminary data.</text>
</comment>
<feature type="non-terminal residue" evidence="2">
    <location>
        <position position="243"/>
    </location>
</feature>
<keyword evidence="1" id="KW-0175">Coiled coil</keyword>
<protein>
    <submittedName>
        <fullName evidence="2">Uncharacterized protein</fullName>
    </submittedName>
</protein>
<dbReference type="AlphaFoldDB" id="A0AA42UTZ6"/>
<feature type="coiled-coil region" evidence="1">
    <location>
        <begin position="206"/>
        <end position="233"/>
    </location>
</feature>
<accession>A0AA42UTZ6</accession>